<gene>
    <name evidence="2" type="ORF">AVEN_47551_1</name>
</gene>
<dbReference type="EMBL" id="BGPR01052187">
    <property type="protein sequence ID" value="GBO29052.1"/>
    <property type="molecule type" value="Genomic_DNA"/>
</dbReference>
<feature type="region of interest" description="Disordered" evidence="1">
    <location>
        <begin position="59"/>
        <end position="80"/>
    </location>
</feature>
<dbReference type="AlphaFoldDB" id="A0A4Y2VWD2"/>
<sequence length="80" mass="9248">MEDFKLIFYLLQISGIDVGDFSKGEENLDLRASRRNRKQKKKCHRDRCGLVARSRLWGRRVPGSKPDSSEDPPCMEPVAR</sequence>
<dbReference type="Proteomes" id="UP000499080">
    <property type="component" value="Unassembled WGS sequence"/>
</dbReference>
<keyword evidence="3" id="KW-1185">Reference proteome</keyword>
<accession>A0A4Y2VWD2</accession>
<organism evidence="2 3">
    <name type="scientific">Araneus ventricosus</name>
    <name type="common">Orbweaver spider</name>
    <name type="synonym">Epeira ventricosa</name>
    <dbReference type="NCBI Taxonomy" id="182803"/>
    <lineage>
        <taxon>Eukaryota</taxon>
        <taxon>Metazoa</taxon>
        <taxon>Ecdysozoa</taxon>
        <taxon>Arthropoda</taxon>
        <taxon>Chelicerata</taxon>
        <taxon>Arachnida</taxon>
        <taxon>Araneae</taxon>
        <taxon>Araneomorphae</taxon>
        <taxon>Entelegynae</taxon>
        <taxon>Araneoidea</taxon>
        <taxon>Araneidae</taxon>
        <taxon>Araneus</taxon>
    </lineage>
</organism>
<name>A0A4Y2VWD2_ARAVE</name>
<reference evidence="2 3" key="1">
    <citation type="journal article" date="2019" name="Sci. Rep.">
        <title>Orb-weaving spider Araneus ventricosus genome elucidates the spidroin gene catalogue.</title>
        <authorList>
            <person name="Kono N."/>
            <person name="Nakamura H."/>
            <person name="Ohtoshi R."/>
            <person name="Moran D.A.P."/>
            <person name="Shinohara A."/>
            <person name="Yoshida Y."/>
            <person name="Fujiwara M."/>
            <person name="Mori M."/>
            <person name="Tomita M."/>
            <person name="Arakawa K."/>
        </authorList>
    </citation>
    <scope>NUCLEOTIDE SEQUENCE [LARGE SCALE GENOMIC DNA]</scope>
</reference>
<evidence type="ECO:0000313" key="2">
    <source>
        <dbReference type="EMBL" id="GBO29052.1"/>
    </source>
</evidence>
<evidence type="ECO:0000313" key="3">
    <source>
        <dbReference type="Proteomes" id="UP000499080"/>
    </source>
</evidence>
<evidence type="ECO:0000256" key="1">
    <source>
        <dbReference type="SAM" id="MobiDB-lite"/>
    </source>
</evidence>
<protein>
    <submittedName>
        <fullName evidence="2">Uncharacterized protein</fullName>
    </submittedName>
</protein>
<proteinExistence type="predicted"/>
<comment type="caution">
    <text evidence="2">The sequence shown here is derived from an EMBL/GenBank/DDBJ whole genome shotgun (WGS) entry which is preliminary data.</text>
</comment>